<comment type="caution">
    <text evidence="1">The sequence shown here is derived from an EMBL/GenBank/DDBJ whole genome shotgun (WGS) entry which is preliminary data.</text>
</comment>
<dbReference type="PANTHER" id="PTHR40267">
    <property type="entry name" value="BLR3294 PROTEIN"/>
    <property type="match status" value="1"/>
</dbReference>
<dbReference type="InterPro" id="IPR053714">
    <property type="entry name" value="Iso_Racemase_Enz_sf"/>
</dbReference>
<proteinExistence type="predicted"/>
<dbReference type="Gene3D" id="3.40.50.12500">
    <property type="match status" value="1"/>
</dbReference>
<dbReference type="Pfam" id="PF17645">
    <property type="entry name" value="Amdase"/>
    <property type="match status" value="1"/>
</dbReference>
<protein>
    <submittedName>
        <fullName evidence="1">Arylmalonate decarboxylase</fullName>
    </submittedName>
</protein>
<reference evidence="2" key="1">
    <citation type="submission" date="2017-08" db="EMBL/GenBank/DDBJ databases">
        <title>A dynamic microbial community with high functional redundancy inhabits the cold, oxic subseafloor aquifer.</title>
        <authorList>
            <person name="Tully B.J."/>
            <person name="Wheat C.G."/>
            <person name="Glazer B.T."/>
            <person name="Huber J.A."/>
        </authorList>
    </citation>
    <scope>NUCLEOTIDE SEQUENCE [LARGE SCALE GENOMIC DNA]</scope>
</reference>
<evidence type="ECO:0000313" key="2">
    <source>
        <dbReference type="Proteomes" id="UP000228987"/>
    </source>
</evidence>
<sequence length="263" mass="28200">MTISRRSLNKLLAATAIAPLIIQKSMAQEKRRLGLIFPVIDRGAPEEGLSLYGDQIEFIMDNVDLKTMTPEGYDSVIGDIPQKAINLANRGAEAIMVMGTSLTFYQGREFNEQIVEMVKDATGLPASTMSNSIIHGLQEVGARNVVCATAYNDEVNSRLVRFLEQHDFNVSNIQGLGIEAVDDIASVTDSQLINFCTDVAAQSTTADAILISCGGLITLNILEPVEGRTDLPAVSSTPHALYEGAKLLGMNAKVPGYGQLLGG</sequence>
<gene>
    <name evidence="1" type="ORF">COA71_11785</name>
</gene>
<dbReference type="Proteomes" id="UP000228987">
    <property type="component" value="Unassembled WGS sequence"/>
</dbReference>
<dbReference type="InterPro" id="IPR026286">
    <property type="entry name" value="MaiA/AMDase"/>
</dbReference>
<organism evidence="1 2">
    <name type="scientific">SAR86 cluster bacterium</name>
    <dbReference type="NCBI Taxonomy" id="2030880"/>
    <lineage>
        <taxon>Bacteria</taxon>
        <taxon>Pseudomonadati</taxon>
        <taxon>Pseudomonadota</taxon>
        <taxon>Gammaproteobacteria</taxon>
        <taxon>SAR86 cluster</taxon>
    </lineage>
</organism>
<name>A0A2A5C8V0_9GAMM</name>
<dbReference type="AlphaFoldDB" id="A0A2A5C8V0"/>
<dbReference type="PANTHER" id="PTHR40267:SF1">
    <property type="entry name" value="BLR3294 PROTEIN"/>
    <property type="match status" value="1"/>
</dbReference>
<evidence type="ECO:0000313" key="1">
    <source>
        <dbReference type="EMBL" id="PCJ40183.1"/>
    </source>
</evidence>
<accession>A0A2A5C8V0</accession>
<dbReference type="EMBL" id="NVWI01000010">
    <property type="protein sequence ID" value="PCJ40183.1"/>
    <property type="molecule type" value="Genomic_DNA"/>
</dbReference>